<evidence type="ECO:0000313" key="9">
    <source>
        <dbReference type="EMBL" id="SDP62521.1"/>
    </source>
</evidence>
<keyword evidence="3" id="KW-0731">Sigma factor</keyword>
<dbReference type="STRING" id="504798.SAMN05421871_101566"/>
<dbReference type="InterPro" id="IPR036388">
    <property type="entry name" value="WH-like_DNA-bd_sf"/>
</dbReference>
<evidence type="ECO:0000313" key="10">
    <source>
        <dbReference type="Proteomes" id="UP000199651"/>
    </source>
</evidence>
<evidence type="ECO:0000259" key="8">
    <source>
        <dbReference type="Pfam" id="PF13490"/>
    </source>
</evidence>
<feature type="compositionally biased region" description="Pro residues" evidence="6">
    <location>
        <begin position="343"/>
        <end position="366"/>
    </location>
</feature>
<dbReference type="SUPFAM" id="SSF88946">
    <property type="entry name" value="Sigma2 domain of RNA polymerase sigma factors"/>
    <property type="match status" value="1"/>
</dbReference>
<dbReference type="GO" id="GO:0006352">
    <property type="term" value="P:DNA-templated transcription initiation"/>
    <property type="evidence" value="ECO:0007669"/>
    <property type="project" value="InterPro"/>
</dbReference>
<dbReference type="Proteomes" id="UP000199651">
    <property type="component" value="Unassembled WGS sequence"/>
</dbReference>
<evidence type="ECO:0000256" key="1">
    <source>
        <dbReference type="ARBA" id="ARBA00010641"/>
    </source>
</evidence>
<feature type="compositionally biased region" description="Basic and acidic residues" evidence="6">
    <location>
        <begin position="726"/>
        <end position="739"/>
    </location>
</feature>
<dbReference type="InterPro" id="IPR014284">
    <property type="entry name" value="RNA_pol_sigma-70_dom"/>
</dbReference>
<feature type="region of interest" description="Disordered" evidence="6">
    <location>
        <begin position="326"/>
        <end position="427"/>
    </location>
</feature>
<keyword evidence="4" id="KW-0238">DNA-binding</keyword>
<dbReference type="GO" id="GO:0003677">
    <property type="term" value="F:DNA binding"/>
    <property type="evidence" value="ECO:0007669"/>
    <property type="project" value="UniProtKB-KW"/>
</dbReference>
<dbReference type="InterPro" id="IPR039425">
    <property type="entry name" value="RNA_pol_sigma-70-like"/>
</dbReference>
<feature type="compositionally biased region" description="Pro residues" evidence="6">
    <location>
        <begin position="692"/>
        <end position="713"/>
    </location>
</feature>
<organism evidence="9 10">
    <name type="scientific">Actinokineospora alba</name>
    <dbReference type="NCBI Taxonomy" id="504798"/>
    <lineage>
        <taxon>Bacteria</taxon>
        <taxon>Bacillati</taxon>
        <taxon>Actinomycetota</taxon>
        <taxon>Actinomycetes</taxon>
        <taxon>Pseudonocardiales</taxon>
        <taxon>Pseudonocardiaceae</taxon>
        <taxon>Actinokineospora</taxon>
    </lineage>
</organism>
<dbReference type="InterPro" id="IPR027383">
    <property type="entry name" value="Znf_put"/>
</dbReference>
<dbReference type="InterPro" id="IPR007627">
    <property type="entry name" value="RNA_pol_sigma70_r2"/>
</dbReference>
<feature type="domain" description="RNA polymerase sigma-70 region 2" evidence="7">
    <location>
        <begin position="31"/>
        <end position="98"/>
    </location>
</feature>
<dbReference type="InterPro" id="IPR013324">
    <property type="entry name" value="RNA_pol_sigma_r3/r4-like"/>
</dbReference>
<dbReference type="Gene3D" id="1.10.1740.10">
    <property type="match status" value="1"/>
</dbReference>
<gene>
    <name evidence="9" type="ORF">SAMN05192558_11115</name>
</gene>
<dbReference type="RefSeq" id="WP_091381511.1">
    <property type="nucleotide sequence ID" value="NZ_FNDV01000001.1"/>
</dbReference>
<proteinExistence type="inferred from homology"/>
<evidence type="ECO:0000256" key="4">
    <source>
        <dbReference type="ARBA" id="ARBA00023125"/>
    </source>
</evidence>
<dbReference type="InterPro" id="IPR041916">
    <property type="entry name" value="Anti_sigma_zinc_sf"/>
</dbReference>
<dbReference type="PANTHER" id="PTHR43133">
    <property type="entry name" value="RNA POLYMERASE ECF-TYPE SIGMA FACTO"/>
    <property type="match status" value="1"/>
</dbReference>
<protein>
    <submittedName>
        <fullName evidence="9">RNA polymerase sigma factor, sigma-70 family</fullName>
    </submittedName>
</protein>
<evidence type="ECO:0000256" key="2">
    <source>
        <dbReference type="ARBA" id="ARBA00023015"/>
    </source>
</evidence>
<dbReference type="NCBIfam" id="TIGR02937">
    <property type="entry name" value="sigma70-ECF"/>
    <property type="match status" value="1"/>
</dbReference>
<dbReference type="Pfam" id="PF13490">
    <property type="entry name" value="zf-HC2"/>
    <property type="match status" value="1"/>
</dbReference>
<dbReference type="InterPro" id="IPR013325">
    <property type="entry name" value="RNA_pol_sigma_r2"/>
</dbReference>
<keyword evidence="10" id="KW-1185">Reference proteome</keyword>
<feature type="compositionally biased region" description="Pro residues" evidence="6">
    <location>
        <begin position="375"/>
        <end position="386"/>
    </location>
</feature>
<dbReference type="Gene3D" id="1.10.10.1320">
    <property type="entry name" value="Anti-sigma factor, zinc-finger domain"/>
    <property type="match status" value="1"/>
</dbReference>
<feature type="compositionally biased region" description="Polar residues" evidence="6">
    <location>
        <begin position="416"/>
        <end position="427"/>
    </location>
</feature>
<accession>A0A1H0U8Q7</accession>
<keyword evidence="5" id="KW-0804">Transcription</keyword>
<dbReference type="SUPFAM" id="SSF88659">
    <property type="entry name" value="Sigma3 and sigma4 domains of RNA polymerase sigma factors"/>
    <property type="match status" value="1"/>
</dbReference>
<feature type="domain" description="Putative zinc-finger" evidence="8">
    <location>
        <begin position="201"/>
        <end position="235"/>
    </location>
</feature>
<dbReference type="GO" id="GO:0016987">
    <property type="term" value="F:sigma factor activity"/>
    <property type="evidence" value="ECO:0007669"/>
    <property type="project" value="UniProtKB-KW"/>
</dbReference>
<comment type="similarity">
    <text evidence="1">Belongs to the sigma-70 factor family. ECF subfamily.</text>
</comment>
<dbReference type="AlphaFoldDB" id="A0A1H0U8Q7"/>
<evidence type="ECO:0000256" key="5">
    <source>
        <dbReference type="ARBA" id="ARBA00023163"/>
    </source>
</evidence>
<feature type="compositionally biased region" description="Polar residues" evidence="6">
    <location>
        <begin position="663"/>
        <end position="673"/>
    </location>
</feature>
<feature type="region of interest" description="Disordered" evidence="6">
    <location>
        <begin position="655"/>
        <end position="739"/>
    </location>
</feature>
<name>A0A1H0U8Q7_9PSEU</name>
<reference evidence="10" key="1">
    <citation type="submission" date="2016-10" db="EMBL/GenBank/DDBJ databases">
        <authorList>
            <person name="Varghese N."/>
            <person name="Submissions S."/>
        </authorList>
    </citation>
    <scope>NUCLEOTIDE SEQUENCE [LARGE SCALE GENOMIC DNA]</scope>
    <source>
        <strain evidence="10">IBRC-M 10655</strain>
    </source>
</reference>
<keyword evidence="2" id="KW-0805">Transcription regulation</keyword>
<evidence type="ECO:0000259" key="7">
    <source>
        <dbReference type="Pfam" id="PF04542"/>
    </source>
</evidence>
<dbReference type="PANTHER" id="PTHR43133:SF8">
    <property type="entry name" value="RNA POLYMERASE SIGMA FACTOR HI_1459-RELATED"/>
    <property type="match status" value="1"/>
</dbReference>
<dbReference type="Pfam" id="PF04542">
    <property type="entry name" value="Sigma70_r2"/>
    <property type="match status" value="1"/>
</dbReference>
<sequence>MSTVPAELDGPSDAELIDSVRTGTVSAYGSLYERHVGAARNLARQLTRSPAEADDLVSEAFAKVLDTLRQGRGPDSAFRAYLLTALRHTAYDKTRRDKKVELSDDVSQVSGVNPDAVSVPFTDTAVAGLERSLAARAFAMLPERWQAVLWHTEIEGQSPAQVAPLLGLSANGVSALAYRAREGLRQAYLQVHLAETTADRCRSTADRLGSWVRGGLSKRETAQVETHLDECERCRTLAAELSDINTGLRVSVAPLVLGLGATAGYLAAAKAAAGTAVLATAGVATASAGAGAAGAAASAPRQFLGVAASGVALAAAVAVGLASSPSGQQIPAAAPAPTTQAPKPAPPAPPATQAPAPPAQVPPAAPIPERVPEQAVPPPEPTPTATPAPADLSAEGPAQALSLVPGGDPADLPITVRNTGGSVSKPISATLNLPPGVRAISGPSKLTHNALLRFDAPRQSTQRSDSVRCPGGTGSVTCGTAEGLNPGDSVTLLFRLVADSGASGGQITGTVSAGQQLTVSVSVPVVVQEPATTDGVDVRANATADGWFSLLWPWEREVLLKVRVVNTGTSTKAVSLGVDEGGHLITSTRPVQCAETPSQLDCATEPLAPNQGVNVVFRLGRGHDHPHDGKARRITVTAVLGTATDQDTVRVPWSHGPGWPGHNSATVTNTKPTTDAVEPTKHHVPTKTTSPKPAPTPPVVVVPTPTPEPPPSTEPGGMPTPICTGGDHKPKRWDVPCPS</sequence>
<dbReference type="OrthoDB" id="4990598at2"/>
<evidence type="ECO:0000256" key="6">
    <source>
        <dbReference type="SAM" id="MobiDB-lite"/>
    </source>
</evidence>
<feature type="compositionally biased region" description="Low complexity" evidence="6">
    <location>
        <begin position="331"/>
        <end position="342"/>
    </location>
</feature>
<dbReference type="EMBL" id="FNJB01000011">
    <property type="protein sequence ID" value="SDP62521.1"/>
    <property type="molecule type" value="Genomic_DNA"/>
</dbReference>
<evidence type="ECO:0000256" key="3">
    <source>
        <dbReference type="ARBA" id="ARBA00023082"/>
    </source>
</evidence>
<dbReference type="Gene3D" id="1.10.10.10">
    <property type="entry name" value="Winged helix-like DNA-binding domain superfamily/Winged helix DNA-binding domain"/>
    <property type="match status" value="1"/>
</dbReference>